<dbReference type="EMBL" id="JAJGMW010000024">
    <property type="protein sequence ID" value="MCC4214136.1"/>
    <property type="molecule type" value="Genomic_DNA"/>
</dbReference>
<keyword evidence="2" id="KW-1185">Reference proteome</keyword>
<protein>
    <recommendedName>
        <fullName evidence="3">Transglutaminase-like domain-containing protein</fullName>
    </recommendedName>
</protein>
<comment type="caution">
    <text evidence="1">The sequence shown here is derived from an EMBL/GenBank/DDBJ whole genome shotgun (WGS) entry which is preliminary data.</text>
</comment>
<dbReference type="Proteomes" id="UP001197770">
    <property type="component" value="Unassembled WGS sequence"/>
</dbReference>
<dbReference type="RefSeq" id="WP_228231201.1">
    <property type="nucleotide sequence ID" value="NZ_JAJGMW010000024.1"/>
</dbReference>
<evidence type="ECO:0000313" key="1">
    <source>
        <dbReference type="EMBL" id="MCC4214136.1"/>
    </source>
</evidence>
<evidence type="ECO:0008006" key="3">
    <source>
        <dbReference type="Google" id="ProtNLM"/>
    </source>
</evidence>
<dbReference type="Gene3D" id="3.10.620.30">
    <property type="match status" value="1"/>
</dbReference>
<dbReference type="Gene3D" id="2.60.120.1130">
    <property type="match status" value="1"/>
</dbReference>
<accession>A0ABS8GWH5</accession>
<name>A0ABS8GWH5_9FLAO</name>
<sequence>MKDSYGTNTQNSRSARLSFSELVAVYEKEDVPALKEEIYVTNPRSYRMSVIYELVSTEFTRGNKKEYATTWDEVARTIFKDSRFGERLERTRFLKDVKEMIFQKQLSDAEKIDFILDHIKTRMTWDGEYTKYAEDELDEAYERGSGSVAEINLTLIALLKECGLEVYPVLLSSKQYGIPLYPTLEGYNYVIAGVRNKGKVILLDATDKMSSPDILPNRVYNWTGRMVSFQGVSQEIDLFENIAPASTIFLKASISEEGIIEGDYKERLSSLEALNFRHNYFSHDKSEWEEEEQEKYAVSEILNYDLEGVDAFEAPIVRSFNFKVERGVDRVGNKIFVSPLGFLRLSENPFKSDSRQFPISFDYPFSKDITINMQLPKGYKVSSLPESTNLGLPDDSGTFFYSIAENNGMLQVMMRFKLKKHVIPVEYYESLKEFYKLRVDKENEKVVLEKV</sequence>
<organism evidence="1 2">
    <name type="scientific">Leeuwenhoekiella parthenopeia</name>
    <dbReference type="NCBI Taxonomy" id="2890320"/>
    <lineage>
        <taxon>Bacteria</taxon>
        <taxon>Pseudomonadati</taxon>
        <taxon>Bacteroidota</taxon>
        <taxon>Flavobacteriia</taxon>
        <taxon>Flavobacteriales</taxon>
        <taxon>Flavobacteriaceae</taxon>
        <taxon>Leeuwenhoekiella</taxon>
    </lineage>
</organism>
<evidence type="ECO:0000313" key="2">
    <source>
        <dbReference type="Proteomes" id="UP001197770"/>
    </source>
</evidence>
<proteinExistence type="predicted"/>
<gene>
    <name evidence="1" type="ORF">LLW17_15525</name>
</gene>
<reference evidence="1 2" key="1">
    <citation type="submission" date="2021-11" db="EMBL/GenBank/DDBJ databases">
        <title>Seasonal and diel survey of microbial diversity of the Tyrrhenian coast.</title>
        <authorList>
            <person name="Gattoni G."/>
            <person name="Corral P."/>
        </authorList>
    </citation>
    <scope>NUCLEOTIDE SEQUENCE [LARGE SCALE GENOMIC DNA]</scope>
    <source>
        <strain evidence="1 2">Mr9</strain>
    </source>
</reference>